<name>A0A418NN41_9SPHN</name>
<organism evidence="1 2">
    <name type="scientific">Aurantiacibacter zhengii</name>
    <dbReference type="NCBI Taxonomy" id="2307003"/>
    <lineage>
        <taxon>Bacteria</taxon>
        <taxon>Pseudomonadati</taxon>
        <taxon>Pseudomonadota</taxon>
        <taxon>Alphaproteobacteria</taxon>
        <taxon>Sphingomonadales</taxon>
        <taxon>Erythrobacteraceae</taxon>
        <taxon>Aurantiacibacter</taxon>
    </lineage>
</organism>
<dbReference type="SUPFAM" id="SSF52490">
    <property type="entry name" value="Tubulin nucleotide-binding domain-like"/>
    <property type="match status" value="1"/>
</dbReference>
<dbReference type="EMBL" id="QXFL01000015">
    <property type="protein sequence ID" value="RIV82737.1"/>
    <property type="molecule type" value="Genomic_DNA"/>
</dbReference>
<dbReference type="InterPro" id="IPR036525">
    <property type="entry name" value="Tubulin/FtsZ_GTPase_sf"/>
</dbReference>
<gene>
    <name evidence="1" type="ORF">D2V07_17520</name>
</gene>
<comment type="caution">
    <text evidence="1">The sequence shown here is derived from an EMBL/GenBank/DDBJ whole genome shotgun (WGS) entry which is preliminary data.</text>
</comment>
<dbReference type="OrthoDB" id="7403316at2"/>
<evidence type="ECO:0000313" key="2">
    <source>
        <dbReference type="Proteomes" id="UP000286576"/>
    </source>
</evidence>
<protein>
    <recommendedName>
        <fullName evidence="3">Replication protein</fullName>
    </recommendedName>
</protein>
<keyword evidence="2" id="KW-1185">Reference proteome</keyword>
<dbReference type="Proteomes" id="UP000286576">
    <property type="component" value="Unassembled WGS sequence"/>
</dbReference>
<sequence length="326" mass="36619">MTDHDDEMAAVIATSRIKADDNLRKFADGFRRDTRRWVLSSEEADFLARIATRRISGRALLSNRHVRKAAHYALMEGLVDASEDEPARQWLWITMAWDTGLTLERSPYIDFVSLRTIAYQHLRRSGIEGVGVVETDTWKNLTGEPGRRMASHVHFIGYPADGKRVKVTQVAADMRARAALPNFLDAPSVDIQNVSGSPTDFAQIGQYMLKPPVHAKNPVMRRKGDRHKFYDAEHAQGSTARLTEVFSHCELGDVLFSIGGGTGKDIASKVRAAVRHEIRVRAGAMPAPTREEVRRHWSSIRENNGSKKFCDCRIITRAEQRGAEKS</sequence>
<evidence type="ECO:0000313" key="1">
    <source>
        <dbReference type="EMBL" id="RIV82737.1"/>
    </source>
</evidence>
<reference evidence="1 2" key="1">
    <citation type="submission" date="2018-08" db="EMBL/GenBank/DDBJ databases">
        <title>Erythrobacter zhengii sp.nov., a bacterium isolated from deep-sea sediment.</title>
        <authorList>
            <person name="Fang C."/>
            <person name="Wu Y.-H."/>
            <person name="Sun C."/>
            <person name="Wang H."/>
            <person name="Cheng H."/>
            <person name="Meng F.-X."/>
            <person name="Wang C.-S."/>
            <person name="Xu X.-W."/>
        </authorList>
    </citation>
    <scope>NUCLEOTIDE SEQUENCE [LARGE SCALE GENOMIC DNA]</scope>
    <source>
        <strain evidence="1 2">V18</strain>
    </source>
</reference>
<dbReference type="AlphaFoldDB" id="A0A418NN41"/>
<evidence type="ECO:0008006" key="3">
    <source>
        <dbReference type="Google" id="ProtNLM"/>
    </source>
</evidence>
<proteinExistence type="predicted"/>
<dbReference type="RefSeq" id="WP_119588197.1">
    <property type="nucleotide sequence ID" value="NZ_CAWODQ010000007.1"/>
</dbReference>
<accession>A0A418NN41</accession>